<comment type="caution">
    <text evidence="1">The sequence shown here is derived from an EMBL/GenBank/DDBJ whole genome shotgun (WGS) entry which is preliminary data.</text>
</comment>
<organism evidence="1 2">
    <name type="scientific">Sediminicurvatus halobius</name>
    <dbReference type="NCBI Taxonomy" id="2182432"/>
    <lineage>
        <taxon>Bacteria</taxon>
        <taxon>Pseudomonadati</taxon>
        <taxon>Pseudomonadota</taxon>
        <taxon>Gammaproteobacteria</taxon>
        <taxon>Chromatiales</taxon>
        <taxon>Ectothiorhodospiraceae</taxon>
        <taxon>Sediminicurvatus</taxon>
    </lineage>
</organism>
<accession>A0A2U2N1Z4</accession>
<evidence type="ECO:0000313" key="2">
    <source>
        <dbReference type="Proteomes" id="UP000245474"/>
    </source>
</evidence>
<dbReference type="InterPro" id="IPR010865">
    <property type="entry name" value="DUF1499"/>
</dbReference>
<keyword evidence="2" id="KW-1185">Reference proteome</keyword>
<name>A0A2U2N1Z4_9GAMM</name>
<protein>
    <recommendedName>
        <fullName evidence="3">DUF1499 domain-containing protein</fullName>
    </recommendedName>
</protein>
<dbReference type="RefSeq" id="WP_109678421.1">
    <property type="nucleotide sequence ID" value="NZ_CP086615.1"/>
</dbReference>
<dbReference type="EMBL" id="QFFI01000012">
    <property type="protein sequence ID" value="PWG63206.1"/>
    <property type="molecule type" value="Genomic_DNA"/>
</dbReference>
<reference evidence="1 2" key="1">
    <citation type="submission" date="2018-05" db="EMBL/GenBank/DDBJ databases">
        <title>Spiribacter halobius sp. nov., a moderately halophilic bacterium isolated from marine solar saltern.</title>
        <authorList>
            <person name="Zheng W.-S."/>
            <person name="Lu D.-C."/>
            <person name="Du Z.-J."/>
        </authorList>
    </citation>
    <scope>NUCLEOTIDE SEQUENCE [LARGE SCALE GENOMIC DNA]</scope>
    <source>
        <strain evidence="1 2">E85</strain>
    </source>
</reference>
<proteinExistence type="predicted"/>
<evidence type="ECO:0008006" key="3">
    <source>
        <dbReference type="Google" id="ProtNLM"/>
    </source>
</evidence>
<dbReference type="OrthoDB" id="9793534at2"/>
<gene>
    <name evidence="1" type="ORF">DEM34_09010</name>
</gene>
<sequence>MRRLLLVLLIIALVAPFATIAWNQPPLMSSPGLPQRLVTYLTSNEVRSDPYSAYPERRVPEFRRPPEAVFEAAVAAAESLGWRIVAQNPERRRLQAVASTPLLGFKDDVTVSVRSGEDGAAELWVDSVSRLGTADLGANTARVVAYKAAVRERL</sequence>
<evidence type="ECO:0000313" key="1">
    <source>
        <dbReference type="EMBL" id="PWG63206.1"/>
    </source>
</evidence>
<dbReference type="Proteomes" id="UP000245474">
    <property type="component" value="Unassembled WGS sequence"/>
</dbReference>
<dbReference type="Pfam" id="PF07386">
    <property type="entry name" value="DUF1499"/>
    <property type="match status" value="1"/>
</dbReference>
<dbReference type="AlphaFoldDB" id="A0A2U2N1Z4"/>